<feature type="region of interest" description="Disordered" evidence="1">
    <location>
        <begin position="113"/>
        <end position="188"/>
    </location>
</feature>
<sequence length="581" mass="63445">MTETQPYEAQQAQEGQQQQDGGQSEGGGGQQAGGNGDRRPGSPALFSSEISRLCTAVTDRYRAGEFPKSSAILLIRDILCRDGADPEADAFVAAFSSFIAILDGFERFRARAATRGGHGPGGAETAGDGEPGDTHNPDGSDDGRPGPAPPAKRPRSPVSDDGQHPSRRRIDVSTLPWITQEEETPTTLSPDLRKTQLALENFARDLKLAKSSLTNSPRCPQFPDTEWVSLLSGRAVDFDRVLSALYSVSFDEQRREKFGHLEIIAGPSAPARAVRTHSEWVIACDSAWEATIYVFPHRSAELAAYGKYVKQLFASFSPARHSRVIQFDRAVRLRVAQRRDLLLTDHAAFADLSMLWLQNAGASGDGDSQSRRTSPAALMRTSAQSVATPGTLLTSAPAPLSPRGERTEGRLSSVGTLLHYRPSYARDLIWDEDLDEEEKHHTRCTLALASTIMPPLSPVPNNELSNLTACTTIFNYPHLFHVSTPIDVPTFRRLLRTHPNQPLVDSICEGLNSGFWPRAVTAGVTLPKTFGDVYPLRSPEHVATAIAQRDKEIRLGAFSPPFSRLLPGMLAVPRNLFRAMP</sequence>
<feature type="compositionally biased region" description="Basic and acidic residues" evidence="1">
    <location>
        <begin position="161"/>
        <end position="171"/>
    </location>
</feature>
<name>A0A8H5H5M2_9AGAR</name>
<accession>A0A8H5H5M2</accession>
<dbReference type="EMBL" id="JAACJP010000024">
    <property type="protein sequence ID" value="KAF5377223.1"/>
    <property type="molecule type" value="Genomic_DNA"/>
</dbReference>
<proteinExistence type="predicted"/>
<feature type="region of interest" description="Disordered" evidence="1">
    <location>
        <begin position="1"/>
        <end position="45"/>
    </location>
</feature>
<organism evidence="2 3">
    <name type="scientific">Tricholomella constricta</name>
    <dbReference type="NCBI Taxonomy" id="117010"/>
    <lineage>
        <taxon>Eukaryota</taxon>
        <taxon>Fungi</taxon>
        <taxon>Dikarya</taxon>
        <taxon>Basidiomycota</taxon>
        <taxon>Agaricomycotina</taxon>
        <taxon>Agaricomycetes</taxon>
        <taxon>Agaricomycetidae</taxon>
        <taxon>Agaricales</taxon>
        <taxon>Tricholomatineae</taxon>
        <taxon>Lyophyllaceae</taxon>
        <taxon>Tricholomella</taxon>
    </lineage>
</organism>
<comment type="caution">
    <text evidence="2">The sequence shown here is derived from an EMBL/GenBank/DDBJ whole genome shotgun (WGS) entry which is preliminary data.</text>
</comment>
<dbReference type="OrthoDB" id="2355984at2759"/>
<evidence type="ECO:0000256" key="1">
    <source>
        <dbReference type="SAM" id="MobiDB-lite"/>
    </source>
</evidence>
<evidence type="ECO:0000313" key="3">
    <source>
        <dbReference type="Proteomes" id="UP000565441"/>
    </source>
</evidence>
<feature type="compositionally biased region" description="Basic and acidic residues" evidence="1">
    <location>
        <begin position="132"/>
        <end position="144"/>
    </location>
</feature>
<dbReference type="AlphaFoldDB" id="A0A8H5H5M2"/>
<keyword evidence="3" id="KW-1185">Reference proteome</keyword>
<feature type="compositionally biased region" description="Gly residues" evidence="1">
    <location>
        <begin position="23"/>
        <end position="35"/>
    </location>
</feature>
<reference evidence="2 3" key="1">
    <citation type="journal article" date="2020" name="ISME J.">
        <title>Uncovering the hidden diversity of litter-decomposition mechanisms in mushroom-forming fungi.</title>
        <authorList>
            <person name="Floudas D."/>
            <person name="Bentzer J."/>
            <person name="Ahren D."/>
            <person name="Johansson T."/>
            <person name="Persson P."/>
            <person name="Tunlid A."/>
        </authorList>
    </citation>
    <scope>NUCLEOTIDE SEQUENCE [LARGE SCALE GENOMIC DNA]</scope>
    <source>
        <strain evidence="2 3">CBS 661.87</strain>
    </source>
</reference>
<feature type="compositionally biased region" description="Low complexity" evidence="1">
    <location>
        <begin position="8"/>
        <end position="22"/>
    </location>
</feature>
<dbReference type="Proteomes" id="UP000565441">
    <property type="component" value="Unassembled WGS sequence"/>
</dbReference>
<feature type="region of interest" description="Disordered" evidence="1">
    <location>
        <begin position="362"/>
        <end position="385"/>
    </location>
</feature>
<gene>
    <name evidence="2" type="ORF">D9615_006397</name>
</gene>
<evidence type="ECO:0000313" key="2">
    <source>
        <dbReference type="EMBL" id="KAF5377223.1"/>
    </source>
</evidence>
<protein>
    <submittedName>
        <fullName evidence="2">Uncharacterized protein</fullName>
    </submittedName>
</protein>